<dbReference type="GO" id="GO:0000917">
    <property type="term" value="P:division septum assembly"/>
    <property type="evidence" value="ECO:0007669"/>
    <property type="project" value="UniProtKB-KW"/>
</dbReference>
<keyword evidence="7" id="KW-0717">Septation</keyword>
<dbReference type="GO" id="GO:0005886">
    <property type="term" value="C:plasma membrane"/>
    <property type="evidence" value="ECO:0007669"/>
    <property type="project" value="UniProtKB-SubCell"/>
</dbReference>
<dbReference type="InterPro" id="IPR010379">
    <property type="entry name" value="EzrA"/>
</dbReference>
<dbReference type="OrthoDB" id="1654473at2"/>
<keyword evidence="2" id="KW-0132">Cell division</keyword>
<dbReference type="Gene3D" id="1.10.287.1490">
    <property type="match status" value="1"/>
</dbReference>
<dbReference type="EMBL" id="CP031092">
    <property type="protein sequence ID" value="AXF55975.1"/>
    <property type="molecule type" value="Genomic_DNA"/>
</dbReference>
<evidence type="ECO:0000256" key="2">
    <source>
        <dbReference type="ARBA" id="ARBA00022618"/>
    </source>
</evidence>
<keyword evidence="8" id="KW-0131">Cell cycle</keyword>
<evidence type="ECO:0000256" key="8">
    <source>
        <dbReference type="ARBA" id="ARBA00023306"/>
    </source>
</evidence>
<proteinExistence type="predicted"/>
<keyword evidence="4" id="KW-1133">Transmembrane helix</keyword>
<evidence type="ECO:0000256" key="4">
    <source>
        <dbReference type="ARBA" id="ARBA00022989"/>
    </source>
</evidence>
<dbReference type="AlphaFoldDB" id="A0A345BYE4"/>
<dbReference type="KEGG" id="rue:DT065_08010"/>
<dbReference type="Pfam" id="PF06160">
    <property type="entry name" value="EzrA"/>
    <property type="match status" value="1"/>
</dbReference>
<accession>A0A345BYE4</accession>
<dbReference type="GO" id="GO:0000921">
    <property type="term" value="P:septin ring assembly"/>
    <property type="evidence" value="ECO:0007669"/>
    <property type="project" value="InterPro"/>
</dbReference>
<organism evidence="10 11">
    <name type="scientific">Salicibibacter kimchii</name>
    <dbReference type="NCBI Taxonomy" id="2099786"/>
    <lineage>
        <taxon>Bacteria</taxon>
        <taxon>Bacillati</taxon>
        <taxon>Bacillota</taxon>
        <taxon>Bacilli</taxon>
        <taxon>Bacillales</taxon>
        <taxon>Bacillaceae</taxon>
        <taxon>Salicibibacter</taxon>
    </lineage>
</organism>
<dbReference type="Proteomes" id="UP000252100">
    <property type="component" value="Chromosome"/>
</dbReference>
<keyword evidence="5 9" id="KW-0175">Coiled coil</keyword>
<keyword evidence="6" id="KW-0472">Membrane</keyword>
<name>A0A345BYE4_9BACI</name>
<evidence type="ECO:0000256" key="6">
    <source>
        <dbReference type="ARBA" id="ARBA00023136"/>
    </source>
</evidence>
<comment type="subcellular location">
    <subcellularLocation>
        <location evidence="1">Cell membrane</location>
        <topology evidence="1">Single-pass membrane protein</topology>
    </subcellularLocation>
</comment>
<evidence type="ECO:0000256" key="5">
    <source>
        <dbReference type="ARBA" id="ARBA00023054"/>
    </source>
</evidence>
<feature type="coiled-coil region" evidence="9">
    <location>
        <begin position="113"/>
        <end position="151"/>
    </location>
</feature>
<reference evidence="10 11" key="1">
    <citation type="journal article" date="2018" name="J. Microbiol.">
        <title>Salicibibacter kimchii gen. nov., sp. nov., a moderately halophilic and alkalitolerant bacterium in the family Bacillaceae, isolated from kimchi.</title>
        <authorList>
            <person name="Jang J.Y."/>
            <person name="Oh Y.J."/>
            <person name="Lim S.K."/>
            <person name="Park H.K."/>
            <person name="Lee C."/>
            <person name="Kim J.Y."/>
            <person name="Lee M.A."/>
            <person name="Choi H.J."/>
        </authorList>
    </citation>
    <scope>NUCLEOTIDE SEQUENCE [LARGE SCALE GENOMIC DNA]</scope>
    <source>
        <strain evidence="10 11">NKC1-1</strain>
    </source>
</reference>
<evidence type="ECO:0000313" key="10">
    <source>
        <dbReference type="EMBL" id="AXF55975.1"/>
    </source>
</evidence>
<evidence type="ECO:0000256" key="1">
    <source>
        <dbReference type="ARBA" id="ARBA00004162"/>
    </source>
</evidence>
<sequence length="574" mass="67016">MVYVFIGIVVAIALVVAYGVFNRRQIYQRVDNLDQRKGQMMSEPVSEEISRVKGLTISGETEEKFDKWRETWDEIADTHLPEMEMYLFDIEEIANKYQFRRAKDKLVEADHHLNAVEEDISMIRQEVEQLVKSEEKNREEIEKVSEKYKEVRSLLSRQWRSLGEAGPLLEGKIKECREELEAYYEETKSGNYMRARERLLFLQDMLEEMQHQIENVPKFLMEIDREIPGQVRELRSNIRVMEENAFSFRHFSVYEDLDEIDGTLAYLKENVSALELQDVGEKIEQIKETLAENVSLLEREAEAKHEVENGLEALKGRHKALVEALSDLEEERSGLETNYQLPEGDKEKVASIQKEVTGVEKEGEALEEELLNQKQSYTDLRGKLENLNIRMAEIEDSINELLERLQEIRGEETRAIEQLKELRVWIMETQFKFQKSQLPAVPEMLVDQLDNAEKELEKATAMLETTPLDMRAIQEALEQSRQGIKQAAQSLNETIDQARWAERLLQFGNRYRTQFAELPSTLNNAEWQFRNGYYEEAINDTTRALEGCVPYALSNLQAEWDKRSQRQVALDSVK</sequence>
<feature type="coiled-coil region" evidence="9">
    <location>
        <begin position="297"/>
        <end position="422"/>
    </location>
</feature>
<evidence type="ECO:0000256" key="3">
    <source>
        <dbReference type="ARBA" id="ARBA00022692"/>
    </source>
</evidence>
<evidence type="ECO:0008006" key="12">
    <source>
        <dbReference type="Google" id="ProtNLM"/>
    </source>
</evidence>
<evidence type="ECO:0000256" key="7">
    <source>
        <dbReference type="ARBA" id="ARBA00023210"/>
    </source>
</evidence>
<dbReference type="RefSeq" id="WP_114372341.1">
    <property type="nucleotide sequence ID" value="NZ_CP031092.1"/>
</dbReference>
<gene>
    <name evidence="10" type="ORF">DT065_08010</name>
</gene>
<protein>
    <recommendedName>
        <fullName evidence="12">Septation ring formation regulator EzrA</fullName>
    </recommendedName>
</protein>
<evidence type="ECO:0000256" key="9">
    <source>
        <dbReference type="SAM" id="Coils"/>
    </source>
</evidence>
<evidence type="ECO:0000313" key="11">
    <source>
        <dbReference type="Proteomes" id="UP000252100"/>
    </source>
</evidence>
<keyword evidence="3" id="KW-0812">Transmembrane</keyword>
<dbReference type="GO" id="GO:0005940">
    <property type="term" value="C:septin ring"/>
    <property type="evidence" value="ECO:0007669"/>
    <property type="project" value="InterPro"/>
</dbReference>
<keyword evidence="11" id="KW-1185">Reference proteome</keyword>